<keyword evidence="5" id="KW-0804">Transcription</keyword>
<dbReference type="GO" id="GO:0006355">
    <property type="term" value="P:regulation of DNA-templated transcription"/>
    <property type="evidence" value="ECO:0007669"/>
    <property type="project" value="InterPro"/>
</dbReference>
<keyword evidence="6" id="KW-0597">Phosphoprotein</keyword>
<sequence length="463" mass="49923">MPRGHVLVLDDERSILTTLQKALTLEGYTVDVAGGIAVADDKLAKRSYDIALFDVSLPDGDGVDLLKRLRQSGSDLPVIMMSGHATIDAAVRATRLGALDFLEKPLSTDRLLLVLDNALRLVRAEAEAKTLRAQAGKLGELIGDSRAMVDLRDQIARAAKAAATVLVTGERGTGKELVARAIHIASKRAKGPLEKMNCAAVPSELIESELFGHEAGAFTGATKQRRGKFERASGGTLFLDEVGDMPLAMQAKLLRVLQEREIERVGGNETLKVDVRVVAATNRDLTTACQNGQFRPDLYDRLNVVPLALPPLRARREDIPLLARHFLALATEANDRPGMKLSDAGLTVLAGYSYPGNVRELRNIIERLVILTPDDTIDADDVRLCLGGPANGSTAGLYRPGVPFRVLSEEAERTILEEALAHHSGQMTATARALGLERSHLYKKCRALGLRGTDKADGDDDAG</sequence>
<evidence type="ECO:0000256" key="4">
    <source>
        <dbReference type="ARBA" id="ARBA00023125"/>
    </source>
</evidence>
<evidence type="ECO:0000313" key="10">
    <source>
        <dbReference type="Proteomes" id="UP000067626"/>
    </source>
</evidence>
<evidence type="ECO:0000259" key="8">
    <source>
        <dbReference type="PROSITE" id="PS50110"/>
    </source>
</evidence>
<keyword evidence="10" id="KW-1185">Reference proteome</keyword>
<gene>
    <name evidence="9" type="primary">fis</name>
    <name evidence="9" type="ORF">CMC5_065170</name>
</gene>
<dbReference type="Gene3D" id="3.40.50.2300">
    <property type="match status" value="1"/>
</dbReference>
<accession>A0A0K1EN63</accession>
<dbReference type="InterPro" id="IPR002078">
    <property type="entry name" value="Sigma_54_int"/>
</dbReference>
<evidence type="ECO:0000313" key="9">
    <source>
        <dbReference type="EMBL" id="AKT42294.1"/>
    </source>
</evidence>
<dbReference type="PANTHER" id="PTHR32071">
    <property type="entry name" value="TRANSCRIPTIONAL REGULATORY PROTEIN"/>
    <property type="match status" value="1"/>
</dbReference>
<dbReference type="InterPro" id="IPR011006">
    <property type="entry name" value="CheY-like_superfamily"/>
</dbReference>
<dbReference type="InterPro" id="IPR027417">
    <property type="entry name" value="P-loop_NTPase"/>
</dbReference>
<dbReference type="Gene3D" id="1.10.8.60">
    <property type="match status" value="1"/>
</dbReference>
<dbReference type="GO" id="GO:0043565">
    <property type="term" value="F:sequence-specific DNA binding"/>
    <property type="evidence" value="ECO:0007669"/>
    <property type="project" value="InterPro"/>
</dbReference>
<dbReference type="SMART" id="SM00448">
    <property type="entry name" value="REC"/>
    <property type="match status" value="1"/>
</dbReference>
<reference evidence="9 10" key="1">
    <citation type="submission" date="2015-07" db="EMBL/GenBank/DDBJ databases">
        <title>Genome analysis of myxobacterium Chondromyces crocatus Cm c5 reveals a high potential for natural compound synthesis and the genetic basis for the loss of fruiting body formation.</title>
        <authorList>
            <person name="Zaburannyi N."/>
            <person name="Bunk B."/>
            <person name="Maier J."/>
            <person name="Overmann J."/>
            <person name="Mueller R."/>
        </authorList>
    </citation>
    <scope>NUCLEOTIDE SEQUENCE [LARGE SCALE GENOMIC DNA]</scope>
    <source>
        <strain evidence="9 10">Cm c5</strain>
    </source>
</reference>
<dbReference type="EMBL" id="CP012159">
    <property type="protein sequence ID" value="AKT42294.1"/>
    <property type="molecule type" value="Genomic_DNA"/>
</dbReference>
<dbReference type="GO" id="GO:0005524">
    <property type="term" value="F:ATP binding"/>
    <property type="evidence" value="ECO:0007669"/>
    <property type="project" value="UniProtKB-KW"/>
</dbReference>
<dbReference type="InterPro" id="IPR009057">
    <property type="entry name" value="Homeodomain-like_sf"/>
</dbReference>
<dbReference type="InterPro" id="IPR003593">
    <property type="entry name" value="AAA+_ATPase"/>
</dbReference>
<dbReference type="PRINTS" id="PR01590">
    <property type="entry name" value="HTHFIS"/>
</dbReference>
<dbReference type="InterPro" id="IPR025944">
    <property type="entry name" value="Sigma_54_int_dom_CS"/>
</dbReference>
<dbReference type="SUPFAM" id="SSF46689">
    <property type="entry name" value="Homeodomain-like"/>
    <property type="match status" value="1"/>
</dbReference>
<name>A0A0K1EN63_CHOCO</name>
<keyword evidence="1" id="KW-0547">Nucleotide-binding</keyword>
<dbReference type="GO" id="GO:0000160">
    <property type="term" value="P:phosphorelay signal transduction system"/>
    <property type="evidence" value="ECO:0007669"/>
    <property type="project" value="InterPro"/>
</dbReference>
<dbReference type="PROSITE" id="PS00688">
    <property type="entry name" value="SIGMA54_INTERACT_3"/>
    <property type="match status" value="1"/>
</dbReference>
<dbReference type="FunFam" id="3.40.50.300:FF:000006">
    <property type="entry name" value="DNA-binding transcriptional regulator NtrC"/>
    <property type="match status" value="1"/>
</dbReference>
<protein>
    <submittedName>
        <fullName evidence="9">Fis family transcriptional regulator</fullName>
    </submittedName>
</protein>
<evidence type="ECO:0000256" key="3">
    <source>
        <dbReference type="ARBA" id="ARBA00023015"/>
    </source>
</evidence>
<dbReference type="Gene3D" id="3.40.50.300">
    <property type="entry name" value="P-loop containing nucleotide triphosphate hydrolases"/>
    <property type="match status" value="1"/>
</dbReference>
<dbReference type="SMART" id="SM00382">
    <property type="entry name" value="AAA"/>
    <property type="match status" value="1"/>
</dbReference>
<dbReference type="InterPro" id="IPR002197">
    <property type="entry name" value="HTH_Fis"/>
</dbReference>
<dbReference type="PROSITE" id="PS50045">
    <property type="entry name" value="SIGMA54_INTERACT_4"/>
    <property type="match status" value="1"/>
</dbReference>
<dbReference type="SUPFAM" id="SSF52172">
    <property type="entry name" value="CheY-like"/>
    <property type="match status" value="1"/>
</dbReference>
<dbReference type="PROSITE" id="PS00676">
    <property type="entry name" value="SIGMA54_INTERACT_2"/>
    <property type="match status" value="1"/>
</dbReference>
<feature type="domain" description="Response regulatory" evidence="8">
    <location>
        <begin position="5"/>
        <end position="119"/>
    </location>
</feature>
<evidence type="ECO:0000259" key="7">
    <source>
        <dbReference type="PROSITE" id="PS50045"/>
    </source>
</evidence>
<dbReference type="Proteomes" id="UP000067626">
    <property type="component" value="Chromosome"/>
</dbReference>
<organism evidence="9 10">
    <name type="scientific">Chondromyces crocatus</name>
    <dbReference type="NCBI Taxonomy" id="52"/>
    <lineage>
        <taxon>Bacteria</taxon>
        <taxon>Pseudomonadati</taxon>
        <taxon>Myxococcota</taxon>
        <taxon>Polyangia</taxon>
        <taxon>Polyangiales</taxon>
        <taxon>Polyangiaceae</taxon>
        <taxon>Chondromyces</taxon>
    </lineage>
</organism>
<feature type="domain" description="Sigma-54 factor interaction" evidence="7">
    <location>
        <begin position="141"/>
        <end position="370"/>
    </location>
</feature>
<dbReference type="Gene3D" id="1.10.10.60">
    <property type="entry name" value="Homeodomain-like"/>
    <property type="match status" value="1"/>
</dbReference>
<keyword evidence="2" id="KW-0067">ATP-binding</keyword>
<dbReference type="Pfam" id="PF00072">
    <property type="entry name" value="Response_reg"/>
    <property type="match status" value="1"/>
</dbReference>
<dbReference type="Pfam" id="PF00158">
    <property type="entry name" value="Sigma54_activat"/>
    <property type="match status" value="1"/>
</dbReference>
<dbReference type="CDD" id="cd00009">
    <property type="entry name" value="AAA"/>
    <property type="match status" value="1"/>
</dbReference>
<dbReference type="PROSITE" id="PS50110">
    <property type="entry name" value="RESPONSE_REGULATORY"/>
    <property type="match status" value="1"/>
</dbReference>
<dbReference type="InterPro" id="IPR025943">
    <property type="entry name" value="Sigma_54_int_dom_ATP-bd_2"/>
</dbReference>
<dbReference type="RefSeq" id="WP_050436247.1">
    <property type="nucleotide sequence ID" value="NZ_CP012159.1"/>
</dbReference>
<dbReference type="SUPFAM" id="SSF52540">
    <property type="entry name" value="P-loop containing nucleoside triphosphate hydrolases"/>
    <property type="match status" value="1"/>
</dbReference>
<evidence type="ECO:0000256" key="2">
    <source>
        <dbReference type="ARBA" id="ARBA00022840"/>
    </source>
</evidence>
<evidence type="ECO:0000256" key="5">
    <source>
        <dbReference type="ARBA" id="ARBA00023163"/>
    </source>
</evidence>
<evidence type="ECO:0000256" key="6">
    <source>
        <dbReference type="PROSITE-ProRule" id="PRU00169"/>
    </source>
</evidence>
<keyword evidence="4" id="KW-0238">DNA-binding</keyword>
<dbReference type="AlphaFoldDB" id="A0A0K1EN63"/>
<proteinExistence type="predicted"/>
<feature type="modified residue" description="4-aspartylphosphate" evidence="6">
    <location>
        <position position="54"/>
    </location>
</feature>
<dbReference type="Pfam" id="PF25601">
    <property type="entry name" value="AAA_lid_14"/>
    <property type="match status" value="1"/>
</dbReference>
<evidence type="ECO:0000256" key="1">
    <source>
        <dbReference type="ARBA" id="ARBA00022741"/>
    </source>
</evidence>
<dbReference type="STRING" id="52.CMC5_065170"/>
<dbReference type="InterPro" id="IPR058031">
    <property type="entry name" value="AAA_lid_NorR"/>
</dbReference>
<dbReference type="Pfam" id="PF02954">
    <property type="entry name" value="HTH_8"/>
    <property type="match status" value="1"/>
</dbReference>
<dbReference type="OrthoDB" id="9814761at2"/>
<dbReference type="KEGG" id="ccro:CMC5_065170"/>
<keyword evidence="3" id="KW-0805">Transcription regulation</keyword>
<dbReference type="InterPro" id="IPR001789">
    <property type="entry name" value="Sig_transdc_resp-reg_receiver"/>
</dbReference>